<organism evidence="1 2">
    <name type="scientific">Ciona intestinalis</name>
    <name type="common">Transparent sea squirt</name>
    <name type="synonym">Ascidia intestinalis</name>
    <dbReference type="NCBI Taxonomy" id="7719"/>
    <lineage>
        <taxon>Eukaryota</taxon>
        <taxon>Metazoa</taxon>
        <taxon>Chordata</taxon>
        <taxon>Tunicata</taxon>
        <taxon>Ascidiacea</taxon>
        <taxon>Phlebobranchia</taxon>
        <taxon>Cionidae</taxon>
        <taxon>Ciona</taxon>
    </lineage>
</organism>
<evidence type="ECO:0000313" key="1">
    <source>
        <dbReference type="Ensembl" id="ENSCINP00000031412.1"/>
    </source>
</evidence>
<name>H2XP29_CIOIN</name>
<proteinExistence type="predicted"/>
<reference evidence="1" key="3">
    <citation type="submission" date="2025-08" db="UniProtKB">
        <authorList>
            <consortium name="Ensembl"/>
        </authorList>
    </citation>
    <scope>IDENTIFICATION</scope>
</reference>
<sequence>MQNFKECVNILDAASGQLAAQVSYNGLNGSHVLNGSSGCHVTNGNGFVTNGHNNGTNGHHNNGVTNRKRSYEDESIPLFKRARVADKLSKCIPVKIKAPSKLDEWASMECDIESYPVTPPEYQNINSTEACFRAPSPGMDFRVDEDMQLWCHMHGYGDTAESLSEDEHSIPRYKLKGIQTTGWC</sequence>
<dbReference type="OMA" id="INSTEAC"/>
<reference evidence="2" key="1">
    <citation type="journal article" date="2002" name="Science">
        <title>The draft genome of Ciona intestinalis: insights into chordate and vertebrate origins.</title>
        <authorList>
            <person name="Dehal P."/>
            <person name="Satou Y."/>
            <person name="Campbell R.K."/>
            <person name="Chapman J."/>
            <person name="Degnan B."/>
            <person name="De Tomaso A."/>
            <person name="Davidson B."/>
            <person name="Di Gregorio A."/>
            <person name="Gelpke M."/>
            <person name="Goodstein D.M."/>
            <person name="Harafuji N."/>
            <person name="Hastings K.E."/>
            <person name="Ho I."/>
            <person name="Hotta K."/>
            <person name="Huang W."/>
            <person name="Kawashima T."/>
            <person name="Lemaire P."/>
            <person name="Martinez D."/>
            <person name="Meinertzhagen I.A."/>
            <person name="Necula S."/>
            <person name="Nonaka M."/>
            <person name="Putnam N."/>
            <person name="Rash S."/>
            <person name="Saiga H."/>
            <person name="Satake M."/>
            <person name="Terry A."/>
            <person name="Yamada L."/>
            <person name="Wang H.G."/>
            <person name="Awazu S."/>
            <person name="Azumi K."/>
            <person name="Boore J."/>
            <person name="Branno M."/>
            <person name="Chin-Bow S."/>
            <person name="DeSantis R."/>
            <person name="Doyle S."/>
            <person name="Francino P."/>
            <person name="Keys D.N."/>
            <person name="Haga S."/>
            <person name="Hayashi H."/>
            <person name="Hino K."/>
            <person name="Imai K.S."/>
            <person name="Inaba K."/>
            <person name="Kano S."/>
            <person name="Kobayashi K."/>
            <person name="Kobayashi M."/>
            <person name="Lee B.I."/>
            <person name="Makabe K.W."/>
            <person name="Manohar C."/>
            <person name="Matassi G."/>
            <person name="Medina M."/>
            <person name="Mochizuki Y."/>
            <person name="Mount S."/>
            <person name="Morishita T."/>
            <person name="Miura S."/>
            <person name="Nakayama A."/>
            <person name="Nishizaka S."/>
            <person name="Nomoto H."/>
            <person name="Ohta F."/>
            <person name="Oishi K."/>
            <person name="Rigoutsos I."/>
            <person name="Sano M."/>
            <person name="Sasaki A."/>
            <person name="Sasakura Y."/>
            <person name="Shoguchi E."/>
            <person name="Shin-i T."/>
            <person name="Spagnuolo A."/>
            <person name="Stainier D."/>
            <person name="Suzuki M.M."/>
            <person name="Tassy O."/>
            <person name="Takatori N."/>
            <person name="Tokuoka M."/>
            <person name="Yagi K."/>
            <person name="Yoshizaki F."/>
            <person name="Wada S."/>
            <person name="Zhang C."/>
            <person name="Hyatt P.D."/>
            <person name="Larimer F."/>
            <person name="Detter C."/>
            <person name="Doggett N."/>
            <person name="Glavina T."/>
            <person name="Hawkins T."/>
            <person name="Richardson P."/>
            <person name="Lucas S."/>
            <person name="Kohara Y."/>
            <person name="Levine M."/>
            <person name="Satoh N."/>
            <person name="Rokhsar D.S."/>
        </authorList>
    </citation>
    <scope>NUCLEOTIDE SEQUENCE [LARGE SCALE GENOMIC DNA]</scope>
</reference>
<dbReference type="EMBL" id="EAAA01001298">
    <property type="status" value="NOT_ANNOTATED_CDS"/>
    <property type="molecule type" value="Genomic_DNA"/>
</dbReference>
<dbReference type="AlphaFoldDB" id="H2XP29"/>
<dbReference type="InParanoid" id="H2XP29"/>
<dbReference type="HOGENOM" id="CLU_1570096_0_0_1"/>
<accession>H2XP29</accession>
<dbReference type="GeneTree" id="ENSGT00660000097287"/>
<reference evidence="1" key="2">
    <citation type="journal article" date="2008" name="Genome Biol.">
        <title>Improved genome assembly and evidence-based global gene model set for the chordate Ciona intestinalis: new insight into intron and operon populations.</title>
        <authorList>
            <person name="Satou Y."/>
            <person name="Mineta K."/>
            <person name="Ogasawara M."/>
            <person name="Sasakura Y."/>
            <person name="Shoguchi E."/>
            <person name="Ueno K."/>
            <person name="Yamada L."/>
            <person name="Matsumoto J."/>
            <person name="Wasserscheid J."/>
            <person name="Dewar K."/>
            <person name="Wiley G.B."/>
            <person name="Macmil S.L."/>
            <person name="Roe B.A."/>
            <person name="Zeller R.W."/>
            <person name="Hastings K.E."/>
            <person name="Lemaire P."/>
            <person name="Lindquist E."/>
            <person name="Endo T."/>
            <person name="Hotta K."/>
            <person name="Inaba K."/>
        </authorList>
    </citation>
    <scope>NUCLEOTIDE SEQUENCE [LARGE SCALE GENOMIC DNA]</scope>
    <source>
        <strain evidence="1">wild type</strain>
    </source>
</reference>
<evidence type="ECO:0000313" key="2">
    <source>
        <dbReference type="Proteomes" id="UP000008144"/>
    </source>
</evidence>
<protein>
    <submittedName>
        <fullName evidence="1">Uncharacterized protein</fullName>
    </submittedName>
</protein>
<reference evidence="1" key="4">
    <citation type="submission" date="2025-09" db="UniProtKB">
        <authorList>
            <consortium name="Ensembl"/>
        </authorList>
    </citation>
    <scope>IDENTIFICATION</scope>
</reference>
<dbReference type="Ensembl" id="ENSCINT00000031637.1">
    <property type="protein sequence ID" value="ENSCINP00000031412.1"/>
    <property type="gene ID" value="ENSCING00000019648.1"/>
</dbReference>
<dbReference type="Proteomes" id="UP000008144">
    <property type="component" value="Chromosome 14"/>
</dbReference>
<keyword evidence="2" id="KW-1185">Reference proteome</keyword>